<organism evidence="2 3">
    <name type="scientific">Coprinopsis marcescibilis</name>
    <name type="common">Agaric fungus</name>
    <name type="synonym">Psathyrella marcescibilis</name>
    <dbReference type="NCBI Taxonomy" id="230819"/>
    <lineage>
        <taxon>Eukaryota</taxon>
        <taxon>Fungi</taxon>
        <taxon>Dikarya</taxon>
        <taxon>Basidiomycota</taxon>
        <taxon>Agaricomycotina</taxon>
        <taxon>Agaricomycetes</taxon>
        <taxon>Agaricomycetidae</taxon>
        <taxon>Agaricales</taxon>
        <taxon>Agaricineae</taxon>
        <taxon>Psathyrellaceae</taxon>
        <taxon>Coprinopsis</taxon>
    </lineage>
</organism>
<dbReference type="InterPro" id="IPR029056">
    <property type="entry name" value="Ribokinase-like"/>
</dbReference>
<dbReference type="InterPro" id="IPR011611">
    <property type="entry name" value="PfkB_dom"/>
</dbReference>
<dbReference type="Gene3D" id="3.40.1190.20">
    <property type="match status" value="1"/>
</dbReference>
<proteinExistence type="predicted"/>
<dbReference type="GO" id="GO:0016301">
    <property type="term" value="F:kinase activity"/>
    <property type="evidence" value="ECO:0007669"/>
    <property type="project" value="UniProtKB-KW"/>
</dbReference>
<keyword evidence="3" id="KW-1185">Reference proteome</keyword>
<reference evidence="2 3" key="1">
    <citation type="journal article" date="2019" name="Nat. Ecol. Evol.">
        <title>Megaphylogeny resolves global patterns of mushroom evolution.</title>
        <authorList>
            <person name="Varga T."/>
            <person name="Krizsan K."/>
            <person name="Foldi C."/>
            <person name="Dima B."/>
            <person name="Sanchez-Garcia M."/>
            <person name="Sanchez-Ramirez S."/>
            <person name="Szollosi G.J."/>
            <person name="Szarkandi J.G."/>
            <person name="Papp V."/>
            <person name="Albert L."/>
            <person name="Andreopoulos W."/>
            <person name="Angelini C."/>
            <person name="Antonin V."/>
            <person name="Barry K.W."/>
            <person name="Bougher N.L."/>
            <person name="Buchanan P."/>
            <person name="Buyck B."/>
            <person name="Bense V."/>
            <person name="Catcheside P."/>
            <person name="Chovatia M."/>
            <person name="Cooper J."/>
            <person name="Damon W."/>
            <person name="Desjardin D."/>
            <person name="Finy P."/>
            <person name="Geml J."/>
            <person name="Haridas S."/>
            <person name="Hughes K."/>
            <person name="Justo A."/>
            <person name="Karasinski D."/>
            <person name="Kautmanova I."/>
            <person name="Kiss B."/>
            <person name="Kocsube S."/>
            <person name="Kotiranta H."/>
            <person name="LaButti K.M."/>
            <person name="Lechner B.E."/>
            <person name="Liimatainen K."/>
            <person name="Lipzen A."/>
            <person name="Lukacs Z."/>
            <person name="Mihaltcheva S."/>
            <person name="Morgado L.N."/>
            <person name="Niskanen T."/>
            <person name="Noordeloos M.E."/>
            <person name="Ohm R.A."/>
            <person name="Ortiz-Santana B."/>
            <person name="Ovrebo C."/>
            <person name="Racz N."/>
            <person name="Riley R."/>
            <person name="Savchenko A."/>
            <person name="Shiryaev A."/>
            <person name="Soop K."/>
            <person name="Spirin V."/>
            <person name="Szebenyi C."/>
            <person name="Tomsovsky M."/>
            <person name="Tulloss R.E."/>
            <person name="Uehling J."/>
            <person name="Grigoriev I.V."/>
            <person name="Vagvolgyi C."/>
            <person name="Papp T."/>
            <person name="Martin F.M."/>
            <person name="Miettinen O."/>
            <person name="Hibbett D.S."/>
            <person name="Nagy L.G."/>
        </authorList>
    </citation>
    <scope>NUCLEOTIDE SEQUENCE [LARGE SCALE GENOMIC DNA]</scope>
    <source>
        <strain evidence="2 3">CBS 121175</strain>
    </source>
</reference>
<name>A0A5C3L263_COPMA</name>
<gene>
    <name evidence="2" type="ORF">FA15DRAFT_636474</name>
</gene>
<dbReference type="Pfam" id="PF00294">
    <property type="entry name" value="PfkB"/>
    <property type="match status" value="1"/>
</dbReference>
<dbReference type="PANTHER" id="PTHR47098:SF2">
    <property type="entry name" value="PROTEIN MAK32"/>
    <property type="match status" value="1"/>
</dbReference>
<keyword evidence="2" id="KW-0808">Transferase</keyword>
<dbReference type="SUPFAM" id="SSF53613">
    <property type="entry name" value="Ribokinase-like"/>
    <property type="match status" value="1"/>
</dbReference>
<dbReference type="OrthoDB" id="497927at2759"/>
<protein>
    <submittedName>
        <fullName evidence="2">Ribokinase-like protein</fullName>
    </submittedName>
</protein>
<keyword evidence="2" id="KW-0418">Kinase</keyword>
<evidence type="ECO:0000313" key="3">
    <source>
        <dbReference type="Proteomes" id="UP000307440"/>
    </source>
</evidence>
<dbReference type="PANTHER" id="PTHR47098">
    <property type="entry name" value="PROTEIN MAK32"/>
    <property type="match status" value="1"/>
</dbReference>
<evidence type="ECO:0000313" key="2">
    <source>
        <dbReference type="EMBL" id="TFK27074.1"/>
    </source>
</evidence>
<dbReference type="Proteomes" id="UP000307440">
    <property type="component" value="Unassembled WGS sequence"/>
</dbReference>
<sequence length="341" mass="37637">MAIASNPYFATIGMFIVDEFSFADENGEPTAQVVPPQIGGGGTYAAIGARIWLPPDEIKMIIDKGHDFPADIESQLLQYGKDMWSFREQPGHGTTRALNSYKGELRNFEYLTPRIRITPNDLLRLKIKPKTLHFICSPTRAGEIVSEVQQVEGWTPTTIYEPIPDRCVPEELPALKRILPYISILSPNAEEALSLLGMKVPLTRENVEQAVDAFLSFGIGNANEGFIIVRSGALGAYVKSKSESGRWIDAYWGEDNRERVVDVTGAGNAFLGGLAAGLLRTGDQIFEAVLHASVSASFVIEQQGLPMMSVDTPTKKATWNGEDPEQRLINLRNRQTKLQSE</sequence>
<dbReference type="AlphaFoldDB" id="A0A5C3L263"/>
<dbReference type="EMBL" id="ML210168">
    <property type="protein sequence ID" value="TFK27074.1"/>
    <property type="molecule type" value="Genomic_DNA"/>
</dbReference>
<evidence type="ECO:0000259" key="1">
    <source>
        <dbReference type="Pfam" id="PF00294"/>
    </source>
</evidence>
<dbReference type="STRING" id="230819.A0A5C3L263"/>
<accession>A0A5C3L263</accession>
<feature type="domain" description="Carbohydrate kinase PfkB" evidence="1">
    <location>
        <begin position="171"/>
        <end position="305"/>
    </location>
</feature>